<dbReference type="EMBL" id="JALLPB020000854">
    <property type="protein sequence ID" value="KAL3806244.1"/>
    <property type="molecule type" value="Genomic_DNA"/>
</dbReference>
<sequence length="1029" mass="118456">MRSFNLRLDIGIGNEGSSRPEFVIAFNQKTTFADVLRNAFEMHFLGGHLLDFLQFNSENCDGQRMNELYVLSYSKEDTTLLRPFWSSRETTVQKRKQHLFLHLSYSSGGRADIIIKSSKLVISFIEKHTWKMRKGGSNKCIDMKLVTKPAWQVHHEPKNVNILLCEEDWREHCKGKLLAGTAFLFTKKAPVATISTISEEQHHPALKSFLIPNFFGSNQLLIAMAFLVPTSLVLRGVGTFDGVQPSVDKPSYCQSRTLNFERPAVLRQYFGMNLEDSMSLPPTIKKEVAVWRKVYGSGSGSQTVGIQPEHFTTREMTVPMVLIADEIFRYLKARFGKDEKVIVRRFDHMTLMFYYQKVDNKNLNATMLGYHTDNVYSNNGSFKRKYNSQLENTFTPKQTNPPNGPIQRFLHGGVKFPYRYALSAALVFRTVTSQKLVNRESGKLLIELLPRMLPPAVSDSDVKCDDAIASGCVKEPEVYFILKRFRGETAAAREDCVSSKRRRTTTIVDADMKLKRLWQSTCDRHFQYRLDDRLFHSPSTIHPHISARMTGFLVYELRALRDFLSSHPYHRLRHACNFRSQVEDELYYCYYRTQLPLDPTMDDTVAHWLIDWEPILRMVRWEEAFSNHDSVVSPHSHVKHVNANSFTRSMLSEVCHAIKNLTSREHSLRLKQLNAYYKVKNCSSKSSMEESFSCHWEKKIHSFDELQLRSLQRIVLDLWMENRATTHIKESDKLMFRFLSELMTSTLVDRRVIWRKIIQQYTTSLSCDINAIISPPKLNPIVRILNAETKFVTGTDGHTRVIMFGILVSTARRWVEYLVGLQGEISDKDSVKALFEDGSVRENSGLIYDDKMHVSAALRIKGPTMTAPTAVVEDCKEHDTGADPVDLGTPVTDAIASLFKVMKNVGALKMLTQEQQRLLLADPSNLNSIRLIDDTLRLDVDSLVKMEEQEKNTTYINSPEAVLRHLIFPYLDYNELVQPVCKLWTRLAECNLLWKSLYYSHFGTAPARWSIGVEENDWKLHFRYTLSTS</sequence>
<proteinExistence type="predicted"/>
<dbReference type="Gene3D" id="1.20.1280.50">
    <property type="match status" value="1"/>
</dbReference>
<comment type="caution">
    <text evidence="1">The sequence shown here is derived from an EMBL/GenBank/DDBJ whole genome shotgun (WGS) entry which is preliminary data.</text>
</comment>
<gene>
    <name evidence="1" type="ORF">ACHAXA_009829</name>
</gene>
<evidence type="ECO:0000313" key="1">
    <source>
        <dbReference type="EMBL" id="KAL3806244.1"/>
    </source>
</evidence>
<evidence type="ECO:0000313" key="2">
    <source>
        <dbReference type="Proteomes" id="UP001530377"/>
    </source>
</evidence>
<dbReference type="Proteomes" id="UP001530377">
    <property type="component" value="Unassembled WGS sequence"/>
</dbReference>
<reference evidence="1 2" key="1">
    <citation type="submission" date="2024-10" db="EMBL/GenBank/DDBJ databases">
        <title>Updated reference genomes for cyclostephanoid diatoms.</title>
        <authorList>
            <person name="Roberts W.R."/>
            <person name="Alverson A.J."/>
        </authorList>
    </citation>
    <scope>NUCLEOTIDE SEQUENCE [LARGE SCALE GENOMIC DNA]</scope>
    <source>
        <strain evidence="1 2">AJA228-03</strain>
    </source>
</reference>
<dbReference type="SUPFAM" id="SSF81383">
    <property type="entry name" value="F-box domain"/>
    <property type="match status" value="1"/>
</dbReference>
<name>A0ABD3R0D6_9STRA</name>
<dbReference type="InterPro" id="IPR036047">
    <property type="entry name" value="F-box-like_dom_sf"/>
</dbReference>
<evidence type="ECO:0008006" key="3">
    <source>
        <dbReference type="Google" id="ProtNLM"/>
    </source>
</evidence>
<keyword evidence="2" id="KW-1185">Reference proteome</keyword>
<accession>A0ABD3R0D6</accession>
<dbReference type="AlphaFoldDB" id="A0ABD3R0D6"/>
<protein>
    <recommendedName>
        <fullName evidence="3">F-box domain-containing protein</fullName>
    </recommendedName>
</protein>
<organism evidence="1 2">
    <name type="scientific">Cyclostephanos tholiformis</name>
    <dbReference type="NCBI Taxonomy" id="382380"/>
    <lineage>
        <taxon>Eukaryota</taxon>
        <taxon>Sar</taxon>
        <taxon>Stramenopiles</taxon>
        <taxon>Ochrophyta</taxon>
        <taxon>Bacillariophyta</taxon>
        <taxon>Coscinodiscophyceae</taxon>
        <taxon>Thalassiosirophycidae</taxon>
        <taxon>Stephanodiscales</taxon>
        <taxon>Stephanodiscaceae</taxon>
        <taxon>Cyclostephanos</taxon>
    </lineage>
</organism>